<dbReference type="EMBL" id="BFEA01000017">
    <property type="protein sequence ID" value="GBG61132.1"/>
    <property type="molecule type" value="Genomic_DNA"/>
</dbReference>
<dbReference type="Proteomes" id="UP000265515">
    <property type="component" value="Unassembled WGS sequence"/>
</dbReference>
<dbReference type="GO" id="GO:0008519">
    <property type="term" value="F:ammonium channel activity"/>
    <property type="evidence" value="ECO:0007669"/>
    <property type="project" value="InterPro"/>
</dbReference>
<evidence type="ECO:0000256" key="5">
    <source>
        <dbReference type="ARBA" id="ARBA00022989"/>
    </source>
</evidence>
<sequence length="375" mass="39637">MAGSGDFSSSCRSSFVSNFTCLFDNVSTPGGGAALTAQLFCDEVESINAKLTDVTGAVDTSFLLFSAYMVFLMQAGFAMLCAGSCRAKNTMNILLTNIVDSASSAIVFYLFGFAFSSDAPDDNGFIGGSYFALHGYIRKEMWVFQWALAATAAGIASGSIAERTKFSGYLTYSTFLTGFVYQVVVHWVWSTNGWLSTAREVGGRLFGTGMIDFGGSGVVHITGGLAGLWGTLIEGPRLGRFGPHVTKVTRMQMSCSERMFGAAERLGSRVHGSGGVPPEFRGHSVVLVVLGTLLLWFGWYGFNPGSASYITNGRAATVSRVATTTTLAGAAAGVTTLFVKKMQKGHWSVQDICNGLLGGLVAVKLPTNGTEAPVK</sequence>
<reference evidence="10 11" key="1">
    <citation type="journal article" date="2018" name="Cell">
        <title>The Chara Genome: Secondary Complexity and Implications for Plant Terrestrialization.</title>
        <authorList>
            <person name="Nishiyama T."/>
            <person name="Sakayama H."/>
            <person name="Vries J.D."/>
            <person name="Buschmann H."/>
            <person name="Saint-Marcoux D."/>
            <person name="Ullrich K.K."/>
            <person name="Haas F.B."/>
            <person name="Vanderstraeten L."/>
            <person name="Becker D."/>
            <person name="Lang D."/>
            <person name="Vosolsobe S."/>
            <person name="Rombauts S."/>
            <person name="Wilhelmsson P.K.I."/>
            <person name="Janitza P."/>
            <person name="Kern R."/>
            <person name="Heyl A."/>
            <person name="Rumpler F."/>
            <person name="Villalobos L.I.A.C."/>
            <person name="Clay J.M."/>
            <person name="Skokan R."/>
            <person name="Toyoda A."/>
            <person name="Suzuki Y."/>
            <person name="Kagoshima H."/>
            <person name="Schijlen E."/>
            <person name="Tajeshwar N."/>
            <person name="Catarino B."/>
            <person name="Hetherington A.J."/>
            <person name="Saltykova A."/>
            <person name="Bonnot C."/>
            <person name="Breuninger H."/>
            <person name="Symeonidi A."/>
            <person name="Radhakrishnan G.V."/>
            <person name="Van Nieuwerburgh F."/>
            <person name="Deforce D."/>
            <person name="Chang C."/>
            <person name="Karol K.G."/>
            <person name="Hedrich R."/>
            <person name="Ulvskov P."/>
            <person name="Glockner G."/>
            <person name="Delwiche C.F."/>
            <person name="Petrasek J."/>
            <person name="Van de Peer Y."/>
            <person name="Friml J."/>
            <person name="Beilby M."/>
            <person name="Dolan L."/>
            <person name="Kohara Y."/>
            <person name="Sugano S."/>
            <person name="Fujiyama A."/>
            <person name="Delaux P.-M."/>
            <person name="Quint M."/>
            <person name="TheiBen G."/>
            <person name="Hagemann M."/>
            <person name="Harholt J."/>
            <person name="Dunand C."/>
            <person name="Zachgo S."/>
            <person name="Langdale J."/>
            <person name="Maumus F."/>
            <person name="Straeten D.V.D."/>
            <person name="Gould S.B."/>
            <person name="Rensing S.A."/>
        </authorList>
    </citation>
    <scope>NUCLEOTIDE SEQUENCE [LARGE SCALE GENOMIC DNA]</scope>
    <source>
        <strain evidence="10 11">S276</strain>
    </source>
</reference>
<feature type="domain" description="Ammonium transporter AmtB-like" evidence="9">
    <location>
        <begin position="62"/>
        <end position="246"/>
    </location>
</feature>
<dbReference type="GO" id="GO:0005886">
    <property type="term" value="C:plasma membrane"/>
    <property type="evidence" value="ECO:0007669"/>
    <property type="project" value="TreeGrafter"/>
</dbReference>
<dbReference type="Gene3D" id="1.10.3430.10">
    <property type="entry name" value="Ammonium transporter AmtB like domains"/>
    <property type="match status" value="1"/>
</dbReference>
<dbReference type="GO" id="GO:0097272">
    <property type="term" value="P:ammonium homeostasis"/>
    <property type="evidence" value="ECO:0007669"/>
    <property type="project" value="TreeGrafter"/>
</dbReference>
<evidence type="ECO:0000256" key="3">
    <source>
        <dbReference type="ARBA" id="ARBA00022448"/>
    </source>
</evidence>
<dbReference type="PANTHER" id="PTHR11730">
    <property type="entry name" value="AMMONIUM TRANSPORTER"/>
    <property type="match status" value="1"/>
</dbReference>
<dbReference type="Gramene" id="GBG61132">
    <property type="protein sequence ID" value="GBG61132"/>
    <property type="gene ID" value="CBR_g19209"/>
</dbReference>
<comment type="subcellular location">
    <subcellularLocation>
        <location evidence="1">Membrane</location>
        <topology evidence="1">Multi-pass membrane protein</topology>
    </subcellularLocation>
</comment>
<feature type="transmembrane region" description="Helical" evidence="8">
    <location>
        <begin position="209"/>
        <end position="232"/>
    </location>
</feature>
<proteinExistence type="inferred from homology"/>
<dbReference type="STRING" id="69332.A0A388JTU9"/>
<keyword evidence="6 8" id="KW-0472">Membrane</keyword>
<keyword evidence="11" id="KW-1185">Reference proteome</keyword>
<feature type="transmembrane region" description="Helical" evidence="8">
    <location>
        <begin position="285"/>
        <end position="302"/>
    </location>
</feature>
<evidence type="ECO:0000256" key="6">
    <source>
        <dbReference type="ARBA" id="ARBA00023136"/>
    </source>
</evidence>
<evidence type="ECO:0000256" key="2">
    <source>
        <dbReference type="ARBA" id="ARBA00005887"/>
    </source>
</evidence>
<name>A0A388JTU9_CHABU</name>
<dbReference type="SUPFAM" id="SSF111352">
    <property type="entry name" value="Ammonium transporter"/>
    <property type="match status" value="1"/>
</dbReference>
<feature type="transmembrane region" description="Helical" evidence="8">
    <location>
        <begin position="143"/>
        <end position="162"/>
    </location>
</feature>
<evidence type="ECO:0000256" key="8">
    <source>
        <dbReference type="SAM" id="Phobius"/>
    </source>
</evidence>
<evidence type="ECO:0000259" key="9">
    <source>
        <dbReference type="Pfam" id="PF00909"/>
    </source>
</evidence>
<feature type="transmembrane region" description="Helical" evidence="8">
    <location>
        <begin position="322"/>
        <end position="339"/>
    </location>
</feature>
<organism evidence="10 11">
    <name type="scientific">Chara braunii</name>
    <name type="common">Braun's stonewort</name>
    <dbReference type="NCBI Taxonomy" id="69332"/>
    <lineage>
        <taxon>Eukaryota</taxon>
        <taxon>Viridiplantae</taxon>
        <taxon>Streptophyta</taxon>
        <taxon>Charophyceae</taxon>
        <taxon>Charales</taxon>
        <taxon>Characeae</taxon>
        <taxon>Chara</taxon>
    </lineage>
</organism>
<feature type="transmembrane region" description="Helical" evidence="8">
    <location>
        <begin position="94"/>
        <end position="115"/>
    </location>
</feature>
<evidence type="ECO:0000313" key="11">
    <source>
        <dbReference type="Proteomes" id="UP000265515"/>
    </source>
</evidence>
<comment type="caution">
    <text evidence="10">The sequence shown here is derived from an EMBL/GenBank/DDBJ whole genome shotgun (WGS) entry which is preliminary data.</text>
</comment>
<feature type="transmembrane region" description="Helical" evidence="8">
    <location>
        <begin position="62"/>
        <end position="82"/>
    </location>
</feature>
<keyword evidence="4 8" id="KW-0812">Transmembrane</keyword>
<feature type="transmembrane region" description="Helical" evidence="8">
    <location>
        <begin position="169"/>
        <end position="189"/>
    </location>
</feature>
<keyword evidence="7" id="KW-0924">Ammonia transport</keyword>
<dbReference type="OrthoDB" id="534912at2759"/>
<dbReference type="PANTHER" id="PTHR11730:SF6">
    <property type="entry name" value="AMMONIUM TRANSPORTER"/>
    <property type="match status" value="1"/>
</dbReference>
<evidence type="ECO:0000256" key="4">
    <source>
        <dbReference type="ARBA" id="ARBA00022692"/>
    </source>
</evidence>
<dbReference type="Pfam" id="PF00909">
    <property type="entry name" value="Ammonium_transp"/>
    <property type="match status" value="2"/>
</dbReference>
<comment type="similarity">
    <text evidence="2">Belongs to the ammonia transporter channel (TC 1.A.11.2) family.</text>
</comment>
<dbReference type="AlphaFoldDB" id="A0A388JTU9"/>
<dbReference type="InterPro" id="IPR024041">
    <property type="entry name" value="NH4_transpt_AmtB-like_dom"/>
</dbReference>
<evidence type="ECO:0000313" key="10">
    <source>
        <dbReference type="EMBL" id="GBG61132.1"/>
    </source>
</evidence>
<evidence type="ECO:0000256" key="7">
    <source>
        <dbReference type="ARBA" id="ARBA00023177"/>
    </source>
</evidence>
<feature type="domain" description="Ammonium transporter AmtB-like" evidence="9">
    <location>
        <begin position="268"/>
        <end position="363"/>
    </location>
</feature>
<evidence type="ECO:0000256" key="1">
    <source>
        <dbReference type="ARBA" id="ARBA00004141"/>
    </source>
</evidence>
<gene>
    <name evidence="10" type="primary">AMT1:2</name>
    <name evidence="10" type="ORF">CBR_g19209</name>
</gene>
<dbReference type="InterPro" id="IPR029020">
    <property type="entry name" value="Ammonium/urea_transptr"/>
</dbReference>
<keyword evidence="3" id="KW-0813">Transport</keyword>
<keyword evidence="5 8" id="KW-1133">Transmembrane helix</keyword>
<accession>A0A388JTU9</accession>
<protein>
    <recommendedName>
        <fullName evidence="9">Ammonium transporter AmtB-like domain-containing protein</fullName>
    </recommendedName>
</protein>